<feature type="region of interest" description="Disordered" evidence="2">
    <location>
        <begin position="124"/>
        <end position="150"/>
    </location>
</feature>
<feature type="coiled-coil region" evidence="1">
    <location>
        <begin position="42"/>
        <end position="101"/>
    </location>
</feature>
<protein>
    <submittedName>
        <fullName evidence="3">Cysteine proteinase</fullName>
    </submittedName>
</protein>
<feature type="compositionally biased region" description="Low complexity" evidence="2">
    <location>
        <begin position="313"/>
        <end position="348"/>
    </location>
</feature>
<feature type="compositionally biased region" description="Low complexity" evidence="2">
    <location>
        <begin position="134"/>
        <end position="150"/>
    </location>
</feature>
<accession>A0ABQ8XPD5</accession>
<keyword evidence="1" id="KW-0175">Coiled coil</keyword>
<dbReference type="Proteomes" id="UP001150062">
    <property type="component" value="Unassembled WGS sequence"/>
</dbReference>
<dbReference type="EMBL" id="JAOAOG010000270">
    <property type="protein sequence ID" value="KAJ6234487.1"/>
    <property type="molecule type" value="Genomic_DNA"/>
</dbReference>
<feature type="coiled-coil region" evidence="1">
    <location>
        <begin position="463"/>
        <end position="511"/>
    </location>
</feature>
<feature type="region of interest" description="Disordered" evidence="2">
    <location>
        <begin position="313"/>
        <end position="349"/>
    </location>
</feature>
<keyword evidence="4" id="KW-1185">Reference proteome</keyword>
<comment type="caution">
    <text evidence="3">The sequence shown here is derived from an EMBL/GenBank/DDBJ whole genome shotgun (WGS) entry which is preliminary data.</text>
</comment>
<sequence>MNNLNFTENNQTFTFKIDLYLGILFSSKLDVALRIDTEELETKKKKKKEKTKEREINNLKQKLKQSEIRYQLLLSQHSVSINNYDQEIEKLKNIVKQLNTSSSTSLSSSQSSLRLNNDFDSFTDLKTTDKDSSNRSITETETESESATNSQQMFVNSDYIKLFRENLKLRNQLFEMEKQKNELNKKNQIQAKSINHYEKELEQSMEFSKKSTVLQGKLVKHFLLVKQENNELKMKFEDSINQLNNLKKSIHKCDKIEKNVTISTKKPSFEIKFAKSKLKPMYSIEKNSIYLDNFPTNINTFDNTNNNNNNTNTNTTTNTHTNTNNNTNTTITHNNNNHTNTNTTTNTNKETQNNQKIQKIKVENNHNSMNKPNNQVYFFENQLFQNLINDIENFQSTILKNNSKNFNYIKQITSDYQKLSSKYVRLKFQYNSIEEELYSKNGIVKRLTNSLLLQKGNSNYQFRDKLINSIQILEDQNDQLKNRELKSQEKIQFLQSQNIRFQKSLNLLQNKSVL</sequence>
<proteinExistence type="predicted"/>
<gene>
    <name evidence="3" type="ORF">M0813_29477</name>
</gene>
<evidence type="ECO:0000256" key="1">
    <source>
        <dbReference type="SAM" id="Coils"/>
    </source>
</evidence>
<evidence type="ECO:0000256" key="2">
    <source>
        <dbReference type="SAM" id="MobiDB-lite"/>
    </source>
</evidence>
<reference evidence="3" key="1">
    <citation type="submission" date="2022-08" db="EMBL/GenBank/DDBJ databases">
        <title>Novel sulfate-reducing endosymbionts in the free-living metamonad Anaeramoeba.</title>
        <authorList>
            <person name="Jerlstrom-Hultqvist J."/>
            <person name="Cepicka I."/>
            <person name="Gallot-Lavallee L."/>
            <person name="Salas-Leiva D."/>
            <person name="Curtis B.A."/>
            <person name="Zahonova K."/>
            <person name="Pipaliya S."/>
            <person name="Dacks J."/>
            <person name="Roger A.J."/>
        </authorList>
    </citation>
    <scope>NUCLEOTIDE SEQUENCE</scope>
    <source>
        <strain evidence="3">Schooner1</strain>
    </source>
</reference>
<evidence type="ECO:0000313" key="4">
    <source>
        <dbReference type="Proteomes" id="UP001150062"/>
    </source>
</evidence>
<evidence type="ECO:0000313" key="3">
    <source>
        <dbReference type="EMBL" id="KAJ6234487.1"/>
    </source>
</evidence>
<name>A0ABQ8XPD5_9EUKA</name>
<organism evidence="3 4">
    <name type="scientific">Anaeramoeba flamelloides</name>
    <dbReference type="NCBI Taxonomy" id="1746091"/>
    <lineage>
        <taxon>Eukaryota</taxon>
        <taxon>Metamonada</taxon>
        <taxon>Anaeramoebidae</taxon>
        <taxon>Anaeramoeba</taxon>
    </lineage>
</organism>
<feature type="coiled-coil region" evidence="1">
    <location>
        <begin position="166"/>
        <end position="200"/>
    </location>
</feature>